<dbReference type="Pfam" id="PF00392">
    <property type="entry name" value="GntR"/>
    <property type="match status" value="1"/>
</dbReference>
<evidence type="ECO:0000313" key="6">
    <source>
        <dbReference type="Proteomes" id="UP000323521"/>
    </source>
</evidence>
<dbReference type="InterPro" id="IPR036388">
    <property type="entry name" value="WH-like_DNA-bd_sf"/>
</dbReference>
<organism evidence="5 6">
    <name type="scientific">Formimonas warabiya</name>
    <dbReference type="NCBI Taxonomy" id="1761012"/>
    <lineage>
        <taxon>Bacteria</taxon>
        <taxon>Bacillati</taxon>
        <taxon>Bacillota</taxon>
        <taxon>Clostridia</taxon>
        <taxon>Eubacteriales</taxon>
        <taxon>Peptococcaceae</taxon>
        <taxon>Candidatus Formimonas</taxon>
    </lineage>
</organism>
<protein>
    <recommendedName>
        <fullName evidence="4">HTH gntR-type domain-containing protein</fullName>
    </recommendedName>
</protein>
<keyword evidence="6" id="KW-1185">Reference proteome</keyword>
<evidence type="ECO:0000256" key="2">
    <source>
        <dbReference type="ARBA" id="ARBA00023125"/>
    </source>
</evidence>
<evidence type="ECO:0000256" key="1">
    <source>
        <dbReference type="ARBA" id="ARBA00023015"/>
    </source>
</evidence>
<dbReference type="EMBL" id="CP017634">
    <property type="protein sequence ID" value="ATW27170.1"/>
    <property type="molecule type" value="Genomic_DNA"/>
</dbReference>
<evidence type="ECO:0000259" key="4">
    <source>
        <dbReference type="PROSITE" id="PS50949"/>
    </source>
</evidence>
<dbReference type="SMART" id="SM00895">
    <property type="entry name" value="FCD"/>
    <property type="match status" value="1"/>
</dbReference>
<dbReference type="InterPro" id="IPR000524">
    <property type="entry name" value="Tscrpt_reg_HTH_GntR"/>
</dbReference>
<dbReference type="InterPro" id="IPR036390">
    <property type="entry name" value="WH_DNA-bd_sf"/>
</dbReference>
<evidence type="ECO:0000256" key="3">
    <source>
        <dbReference type="ARBA" id="ARBA00023163"/>
    </source>
</evidence>
<dbReference type="PANTHER" id="PTHR43537">
    <property type="entry name" value="TRANSCRIPTIONAL REGULATOR, GNTR FAMILY"/>
    <property type="match status" value="1"/>
</dbReference>
<keyword evidence="1" id="KW-0805">Transcription regulation</keyword>
<dbReference type="Proteomes" id="UP000323521">
    <property type="component" value="Chromosome"/>
</dbReference>
<dbReference type="PROSITE" id="PS50949">
    <property type="entry name" value="HTH_GNTR"/>
    <property type="match status" value="1"/>
</dbReference>
<dbReference type="SUPFAM" id="SSF48008">
    <property type="entry name" value="GntR ligand-binding domain-like"/>
    <property type="match status" value="1"/>
</dbReference>
<dbReference type="GO" id="GO:0003677">
    <property type="term" value="F:DNA binding"/>
    <property type="evidence" value="ECO:0007669"/>
    <property type="project" value="UniProtKB-KW"/>
</dbReference>
<evidence type="ECO:0000313" key="5">
    <source>
        <dbReference type="EMBL" id="ATW27170.1"/>
    </source>
</evidence>
<proteinExistence type="predicted"/>
<dbReference type="KEGG" id="fwa:DCMF_22625"/>
<dbReference type="RefSeq" id="WP_148136520.1">
    <property type="nucleotide sequence ID" value="NZ_CP017634.1"/>
</dbReference>
<keyword evidence="3" id="KW-0804">Transcription</keyword>
<dbReference type="CDD" id="cd07377">
    <property type="entry name" value="WHTH_GntR"/>
    <property type="match status" value="1"/>
</dbReference>
<keyword evidence="2" id="KW-0238">DNA-binding</keyword>
<accession>A0A3G1KXM5</accession>
<dbReference type="GO" id="GO:0003700">
    <property type="term" value="F:DNA-binding transcription factor activity"/>
    <property type="evidence" value="ECO:0007669"/>
    <property type="project" value="InterPro"/>
</dbReference>
<gene>
    <name evidence="5" type="ORF">DCMF_22625</name>
</gene>
<dbReference type="Gene3D" id="1.10.10.10">
    <property type="entry name" value="Winged helix-like DNA-binding domain superfamily/Winged helix DNA-binding domain"/>
    <property type="match status" value="1"/>
</dbReference>
<dbReference type="SMART" id="SM00345">
    <property type="entry name" value="HTH_GNTR"/>
    <property type="match status" value="1"/>
</dbReference>
<dbReference type="Pfam" id="PF07729">
    <property type="entry name" value="FCD"/>
    <property type="match status" value="1"/>
</dbReference>
<dbReference type="InterPro" id="IPR008920">
    <property type="entry name" value="TF_FadR/GntR_C"/>
</dbReference>
<dbReference type="AlphaFoldDB" id="A0A3G1KXM5"/>
<reference evidence="5 6" key="1">
    <citation type="submission" date="2016-10" db="EMBL/GenBank/DDBJ databases">
        <title>Complete Genome Sequence of Peptococcaceae strain DCMF.</title>
        <authorList>
            <person name="Edwards R.J."/>
            <person name="Holland S.I."/>
            <person name="Deshpande N.P."/>
            <person name="Wong Y.K."/>
            <person name="Ertan H."/>
            <person name="Manefield M."/>
            <person name="Russell T.L."/>
            <person name="Lee M.J."/>
        </authorList>
    </citation>
    <scope>NUCLEOTIDE SEQUENCE [LARGE SCALE GENOMIC DNA]</scope>
    <source>
        <strain evidence="5 6">DCMF</strain>
    </source>
</reference>
<dbReference type="SUPFAM" id="SSF46785">
    <property type="entry name" value="Winged helix' DNA-binding domain"/>
    <property type="match status" value="1"/>
</dbReference>
<sequence>MDHFDDFTDLIEKNQFVPMRELIFQYLREAIVTSRLMPDDHLVEEELAKKLNVSRTPIREAIRKLELEGLVKHSPRRGVIVRKFSTKDAEEIYDLRAVLEGYAASLAAQHIEEKELSKLKALLEVMKEDINKGESFSEMDHHKEWHLALYAASKNQRLEQLLNDYADYLRIFRIISLKLPGRLNETWEEHDRLLKAIELGDGELAERRAREHAARSKEAFLKEWPMLSNHGGDTE</sequence>
<name>A0A3G1KXM5_FORW1</name>
<feature type="domain" description="HTH gntR-type" evidence="4">
    <location>
        <begin position="17"/>
        <end position="84"/>
    </location>
</feature>
<dbReference type="PANTHER" id="PTHR43537:SF24">
    <property type="entry name" value="GLUCONATE OPERON TRANSCRIPTIONAL REPRESSOR"/>
    <property type="match status" value="1"/>
</dbReference>
<dbReference type="Gene3D" id="1.20.120.530">
    <property type="entry name" value="GntR ligand-binding domain-like"/>
    <property type="match status" value="1"/>
</dbReference>
<dbReference type="PRINTS" id="PR00035">
    <property type="entry name" value="HTHGNTR"/>
</dbReference>
<dbReference type="InterPro" id="IPR011711">
    <property type="entry name" value="GntR_C"/>
</dbReference>
<dbReference type="OrthoDB" id="9781630at2"/>